<evidence type="ECO:0000256" key="1">
    <source>
        <dbReference type="PROSITE-ProRule" id="PRU00023"/>
    </source>
</evidence>
<dbReference type="SMART" id="SM00248">
    <property type="entry name" value="ANK"/>
    <property type="match status" value="7"/>
</dbReference>
<dbReference type="PROSITE" id="PS50297">
    <property type="entry name" value="ANK_REP_REGION"/>
    <property type="match status" value="4"/>
</dbReference>
<dbReference type="PANTHER" id="PTHR46224:SF64">
    <property type="entry name" value="IQ MOTIF AND ANKYRIN REPEAT DOMAIN-CONTAINING PROTEIN 1"/>
    <property type="match status" value="1"/>
</dbReference>
<dbReference type="PANTHER" id="PTHR46224">
    <property type="entry name" value="ANKYRIN REPEAT FAMILY PROTEIN"/>
    <property type="match status" value="1"/>
</dbReference>
<reference evidence="2 3" key="1">
    <citation type="submission" date="2024-04" db="EMBL/GenBank/DDBJ databases">
        <authorList>
            <consortium name="Genoscope - CEA"/>
            <person name="William W."/>
        </authorList>
    </citation>
    <scope>NUCLEOTIDE SEQUENCE [LARGE SCALE GENOMIC DNA]</scope>
</reference>
<gene>
    <name evidence="2" type="ORF">GSLYS_00011744001</name>
</gene>
<feature type="repeat" description="ANK" evidence="1">
    <location>
        <begin position="81"/>
        <end position="114"/>
    </location>
</feature>
<dbReference type="InterPro" id="IPR036770">
    <property type="entry name" value="Ankyrin_rpt-contain_sf"/>
</dbReference>
<dbReference type="EMBL" id="CAXITT010000278">
    <property type="protein sequence ID" value="CAL1537870.1"/>
    <property type="molecule type" value="Genomic_DNA"/>
</dbReference>
<dbReference type="AlphaFoldDB" id="A0AAV2HUP1"/>
<feature type="non-terminal residue" evidence="2">
    <location>
        <position position="433"/>
    </location>
</feature>
<evidence type="ECO:0000313" key="2">
    <source>
        <dbReference type="EMBL" id="CAL1537870.1"/>
    </source>
</evidence>
<dbReference type="InterPro" id="IPR051616">
    <property type="entry name" value="Cul2-RING_E3_ligase_SR"/>
</dbReference>
<name>A0AAV2HUP1_LYMST</name>
<dbReference type="Proteomes" id="UP001497497">
    <property type="component" value="Unassembled WGS sequence"/>
</dbReference>
<keyword evidence="3" id="KW-1185">Reference proteome</keyword>
<dbReference type="InterPro" id="IPR002110">
    <property type="entry name" value="Ankyrin_rpt"/>
</dbReference>
<protein>
    <submittedName>
        <fullName evidence="2">Uncharacterized protein</fullName>
    </submittedName>
</protein>
<organism evidence="2 3">
    <name type="scientific">Lymnaea stagnalis</name>
    <name type="common">Great pond snail</name>
    <name type="synonym">Helix stagnalis</name>
    <dbReference type="NCBI Taxonomy" id="6523"/>
    <lineage>
        <taxon>Eukaryota</taxon>
        <taxon>Metazoa</taxon>
        <taxon>Spiralia</taxon>
        <taxon>Lophotrochozoa</taxon>
        <taxon>Mollusca</taxon>
        <taxon>Gastropoda</taxon>
        <taxon>Heterobranchia</taxon>
        <taxon>Euthyneura</taxon>
        <taxon>Panpulmonata</taxon>
        <taxon>Hygrophila</taxon>
        <taxon>Lymnaeoidea</taxon>
        <taxon>Lymnaeidae</taxon>
        <taxon>Lymnaea</taxon>
    </lineage>
</organism>
<evidence type="ECO:0000313" key="3">
    <source>
        <dbReference type="Proteomes" id="UP001497497"/>
    </source>
</evidence>
<proteinExistence type="predicted"/>
<feature type="repeat" description="ANK" evidence="1">
    <location>
        <begin position="116"/>
        <end position="148"/>
    </location>
</feature>
<dbReference type="Gene3D" id="1.25.40.20">
    <property type="entry name" value="Ankyrin repeat-containing domain"/>
    <property type="match status" value="3"/>
</dbReference>
<dbReference type="Pfam" id="PF12796">
    <property type="entry name" value="Ank_2"/>
    <property type="match status" value="2"/>
</dbReference>
<feature type="repeat" description="ANK" evidence="1">
    <location>
        <begin position="218"/>
        <end position="250"/>
    </location>
</feature>
<dbReference type="PROSITE" id="PS50088">
    <property type="entry name" value="ANK_REPEAT"/>
    <property type="match status" value="4"/>
</dbReference>
<sequence length="433" mass="48070">MEAYHHEIINMLLKKGCGVNLKTDTTALINLLSNEYIRNLKEKFHLVSPHETSDVRVFLYLEEIMSSLLKYGANVNASNDDGNTALMVGSVLEGAQGILKLLVDNGADINSRDAFGRYAALHQAVYSGRKENVKILLESGADVNLRDGDDSTAIHLAVKLYGASESLNILLEHGADVNDEDNEGNTPLMVHPAVYYSTENVIRTLVQAGSSVNHRNKSGMTVLMMFANECDKDILKVLLDFGADINAEVSDSVGKKTALSILLAEKYLPGRDDCLEAAEFMLDHGATARHVNPSIIHRAIANSHEKFVQKLIQGGVAPQDIYLESDHIWPTGVVSPLSIALYTNKVRLARHFIDNWYLTKSDICNLSRNESIIFFMDLNRNTECSTLLNEIHPLSLTLLSFITVSTFIGLGPDRAERIEETQLPWVFKDRLLF</sequence>
<accession>A0AAV2HUP1</accession>
<comment type="caution">
    <text evidence="2">The sequence shown here is derived from an EMBL/GenBank/DDBJ whole genome shotgun (WGS) entry which is preliminary data.</text>
</comment>
<keyword evidence="1" id="KW-0040">ANK repeat</keyword>
<dbReference type="Pfam" id="PF00023">
    <property type="entry name" value="Ank"/>
    <property type="match status" value="1"/>
</dbReference>
<feature type="repeat" description="ANK" evidence="1">
    <location>
        <begin position="149"/>
        <end position="182"/>
    </location>
</feature>
<dbReference type="SUPFAM" id="SSF48403">
    <property type="entry name" value="Ankyrin repeat"/>
    <property type="match status" value="1"/>
</dbReference>